<evidence type="ECO:0000313" key="2">
    <source>
        <dbReference type="EMBL" id="TDX22234.1"/>
    </source>
</evidence>
<accession>A0A4R8F9C6</accession>
<comment type="similarity">
    <text evidence="1">Belongs to the transposase 8 family.</text>
</comment>
<gene>
    <name evidence="2" type="ORF">EV657_13116</name>
</gene>
<dbReference type="GO" id="GO:0043565">
    <property type="term" value="F:sequence-specific DNA binding"/>
    <property type="evidence" value="ECO:0007669"/>
    <property type="project" value="InterPro"/>
</dbReference>
<reference evidence="2 3" key="1">
    <citation type="submission" date="2019-03" db="EMBL/GenBank/DDBJ databases">
        <title>Genomic Encyclopedia of Type Strains, Phase IV (KMG-IV): sequencing the most valuable type-strain genomes for metagenomic binning, comparative biology and taxonomic classification.</title>
        <authorList>
            <person name="Goeker M."/>
        </authorList>
    </citation>
    <scope>NUCLEOTIDE SEQUENCE [LARGE SCALE GENOMIC DNA]</scope>
    <source>
        <strain evidence="2 3">JA181</strain>
    </source>
</reference>
<dbReference type="EMBL" id="SOEB01000031">
    <property type="protein sequence ID" value="TDX22234.1"/>
    <property type="molecule type" value="Genomic_DNA"/>
</dbReference>
<name>A0A4R8F9C6_9RHOB</name>
<dbReference type="GO" id="GO:0004803">
    <property type="term" value="F:transposase activity"/>
    <property type="evidence" value="ECO:0007669"/>
    <property type="project" value="InterPro"/>
</dbReference>
<dbReference type="Pfam" id="PF01527">
    <property type="entry name" value="HTH_Tnp_1"/>
    <property type="match status" value="1"/>
</dbReference>
<dbReference type="InterPro" id="IPR002514">
    <property type="entry name" value="Transposase_8"/>
</dbReference>
<dbReference type="PANTHER" id="PTHR37936:SF3">
    <property type="entry name" value="TRANSPOSASE INSC FOR INSERTION ELEMENT IS2A-RELATED"/>
    <property type="match status" value="1"/>
</dbReference>
<organism evidence="2 3">
    <name type="scientific">Rhodovulum visakhapatnamense</name>
    <dbReference type="NCBI Taxonomy" id="364297"/>
    <lineage>
        <taxon>Bacteria</taxon>
        <taxon>Pseudomonadati</taxon>
        <taxon>Pseudomonadota</taxon>
        <taxon>Alphaproteobacteria</taxon>
        <taxon>Rhodobacterales</taxon>
        <taxon>Paracoccaceae</taxon>
        <taxon>Rhodovulum</taxon>
    </lineage>
</organism>
<dbReference type="InterPro" id="IPR036388">
    <property type="entry name" value="WH-like_DNA-bd_sf"/>
</dbReference>
<dbReference type="RefSeq" id="WP_134079394.1">
    <property type="nucleotide sequence ID" value="NZ_SOEB01000031.1"/>
</dbReference>
<dbReference type="GO" id="GO:0006313">
    <property type="term" value="P:DNA transposition"/>
    <property type="evidence" value="ECO:0007669"/>
    <property type="project" value="InterPro"/>
</dbReference>
<comment type="caution">
    <text evidence="2">The sequence shown here is derived from an EMBL/GenBank/DDBJ whole genome shotgun (WGS) entry which is preliminary data.</text>
</comment>
<dbReference type="PANTHER" id="PTHR37936">
    <property type="entry name" value="TRANSPOSASE INSC FOR INSERTION ELEMENT IS2A-RELATED"/>
    <property type="match status" value="1"/>
</dbReference>
<dbReference type="InterPro" id="IPR010921">
    <property type="entry name" value="Trp_repressor/repl_initiator"/>
</dbReference>
<protein>
    <submittedName>
        <fullName evidence="2">Transposase</fullName>
    </submittedName>
</protein>
<dbReference type="Proteomes" id="UP000295484">
    <property type="component" value="Unassembled WGS sequence"/>
</dbReference>
<dbReference type="AlphaFoldDB" id="A0A4R8F9C6"/>
<sequence length="108" mass="12135">MRHEVFTGPERRRRWSAEEKLAIIEEVGVNGWTVSDVARRHDVGRQNIYHWQRELRRKGLWPRGGEAPLFLPVELAAANSADIAPTAAMASRVGEVAIVFSNGRSCRG</sequence>
<proteinExistence type="inferred from homology"/>
<dbReference type="SUPFAM" id="SSF48295">
    <property type="entry name" value="TrpR-like"/>
    <property type="match status" value="1"/>
</dbReference>
<evidence type="ECO:0000256" key="1">
    <source>
        <dbReference type="ARBA" id="ARBA00009964"/>
    </source>
</evidence>
<dbReference type="Gene3D" id="1.10.10.10">
    <property type="entry name" value="Winged helix-like DNA-binding domain superfamily/Winged helix DNA-binding domain"/>
    <property type="match status" value="1"/>
</dbReference>
<evidence type="ECO:0000313" key="3">
    <source>
        <dbReference type="Proteomes" id="UP000295484"/>
    </source>
</evidence>